<sequence>MNYQLFLCILVPSIAAAQQVSSPQGTLKGLFKKSEWGRQFEAYLGIPYAKPPVEELRFKSPVPFGKWEGVRSAVKEGPVCLQESVWNSENSDEMGEEDCLYLNVYTPSSAKPKKYPVMVFIHGGGFEGGTGNQMLYEPDYLLDRDIVLVTMNYRIGALGKTIDNRLGLSPLYLYLFSMVKPYRIQSKSLERFASTEDVELPGNFGLKDQSLALKWVKENIAAFGGNPDSVTIFGQSAGGASVHYHMISPLSQGLFQRGIPISGTAHCPWAISAPGVIAKRTRKLASLVGCPAEPSALLVECMRHIPAYLLITLKTECLEWHMDPVIVFTPVIEPDGVKDAFLKADPHTTPTKLPAMVGFTSEDSAFRIAMFMSGPKGLQYYLDDLNDNFDDLAPISLLYGQTAANPDQISTEIRKFYFGDKNITKQVLPDLLNMYTDCYFSQCSFSFVRHHKGPAPVYLYLFAHRSEYSSSFKQSNSTEYMGVNHGDDLNYLFPMRAAVDRTKGLSVADKNMREEMLTLYTNFATYGNPTPQQTENYRDRPKTKVVKWTPSSANNMEYYHIEGGKTKMDKKPIDKRAQFWKGLQWRLSDLKKKPRDEL</sequence>
<accession>A0A482XI92</accession>
<evidence type="ECO:0000256" key="5">
    <source>
        <dbReference type="RuleBase" id="RU361235"/>
    </source>
</evidence>
<keyword evidence="4" id="KW-0325">Glycoprotein</keyword>
<dbReference type="PROSITE" id="PS00122">
    <property type="entry name" value="CARBOXYLESTERASE_B_1"/>
    <property type="match status" value="1"/>
</dbReference>
<dbReference type="EC" id="3.1.1.-" evidence="5"/>
<feature type="chain" id="PRO_5019616948" description="Carboxylic ester hydrolase" evidence="5">
    <location>
        <begin position="18"/>
        <end position="598"/>
    </location>
</feature>
<comment type="caution">
    <text evidence="7">The sequence shown here is derived from an EMBL/GenBank/DDBJ whole genome shotgun (WGS) entry which is preliminary data.</text>
</comment>
<evidence type="ECO:0000256" key="2">
    <source>
        <dbReference type="ARBA" id="ARBA00022487"/>
    </source>
</evidence>
<gene>
    <name evidence="7" type="ORF">LSTR_LSTR012937</name>
</gene>
<reference evidence="7 8" key="1">
    <citation type="journal article" date="2017" name="Gigascience">
        <title>Genome sequence of the small brown planthopper, Laodelphax striatellus.</title>
        <authorList>
            <person name="Zhu J."/>
            <person name="Jiang F."/>
            <person name="Wang X."/>
            <person name="Yang P."/>
            <person name="Bao Y."/>
            <person name="Zhao W."/>
            <person name="Wang W."/>
            <person name="Lu H."/>
            <person name="Wang Q."/>
            <person name="Cui N."/>
            <person name="Li J."/>
            <person name="Chen X."/>
            <person name="Luo L."/>
            <person name="Yu J."/>
            <person name="Kang L."/>
            <person name="Cui F."/>
        </authorList>
    </citation>
    <scope>NUCLEOTIDE SEQUENCE [LARGE SCALE GENOMIC DNA]</scope>
    <source>
        <strain evidence="7">Lst14</strain>
    </source>
</reference>
<evidence type="ECO:0000256" key="4">
    <source>
        <dbReference type="ARBA" id="ARBA00023180"/>
    </source>
</evidence>
<dbReference type="Gene3D" id="3.40.50.1820">
    <property type="entry name" value="alpha/beta hydrolase"/>
    <property type="match status" value="1"/>
</dbReference>
<dbReference type="AlphaFoldDB" id="A0A482XI92"/>
<evidence type="ECO:0000259" key="6">
    <source>
        <dbReference type="Pfam" id="PF00135"/>
    </source>
</evidence>
<organism evidence="7 8">
    <name type="scientific">Laodelphax striatellus</name>
    <name type="common">Small brown planthopper</name>
    <name type="synonym">Delphax striatella</name>
    <dbReference type="NCBI Taxonomy" id="195883"/>
    <lineage>
        <taxon>Eukaryota</taxon>
        <taxon>Metazoa</taxon>
        <taxon>Ecdysozoa</taxon>
        <taxon>Arthropoda</taxon>
        <taxon>Hexapoda</taxon>
        <taxon>Insecta</taxon>
        <taxon>Pterygota</taxon>
        <taxon>Neoptera</taxon>
        <taxon>Paraneoptera</taxon>
        <taxon>Hemiptera</taxon>
        <taxon>Auchenorrhyncha</taxon>
        <taxon>Fulgoroidea</taxon>
        <taxon>Delphacidae</taxon>
        <taxon>Criomorphinae</taxon>
        <taxon>Laodelphax</taxon>
    </lineage>
</organism>
<evidence type="ECO:0000313" key="8">
    <source>
        <dbReference type="Proteomes" id="UP000291343"/>
    </source>
</evidence>
<dbReference type="SUPFAM" id="SSF53474">
    <property type="entry name" value="alpha/beta-Hydrolases"/>
    <property type="match status" value="1"/>
</dbReference>
<dbReference type="InterPro" id="IPR002018">
    <property type="entry name" value="CarbesteraseB"/>
</dbReference>
<feature type="signal peptide" evidence="5">
    <location>
        <begin position="1"/>
        <end position="17"/>
    </location>
</feature>
<keyword evidence="2" id="KW-0719">Serine esterase</keyword>
<keyword evidence="8" id="KW-1185">Reference proteome</keyword>
<comment type="similarity">
    <text evidence="1 5">Belongs to the type-B carboxylesterase/lipase family.</text>
</comment>
<dbReference type="OrthoDB" id="8174896at2759"/>
<dbReference type="EMBL" id="QKKF02008217">
    <property type="protein sequence ID" value="RZF45765.1"/>
    <property type="molecule type" value="Genomic_DNA"/>
</dbReference>
<keyword evidence="3 5" id="KW-0378">Hydrolase</keyword>
<dbReference type="InterPro" id="IPR019826">
    <property type="entry name" value="Carboxylesterase_B_AS"/>
</dbReference>
<proteinExistence type="inferred from homology"/>
<evidence type="ECO:0000313" key="7">
    <source>
        <dbReference type="EMBL" id="RZF45765.1"/>
    </source>
</evidence>
<dbReference type="STRING" id="195883.A0A482XI92"/>
<dbReference type="GO" id="GO:0052689">
    <property type="term" value="F:carboxylic ester hydrolase activity"/>
    <property type="evidence" value="ECO:0007669"/>
    <property type="project" value="UniProtKB-KW"/>
</dbReference>
<dbReference type="PROSITE" id="PS00941">
    <property type="entry name" value="CARBOXYLESTERASE_B_2"/>
    <property type="match status" value="1"/>
</dbReference>
<evidence type="ECO:0000256" key="3">
    <source>
        <dbReference type="ARBA" id="ARBA00022801"/>
    </source>
</evidence>
<name>A0A482XI92_LAOST</name>
<dbReference type="InParanoid" id="A0A482XI92"/>
<protein>
    <recommendedName>
        <fullName evidence="5">Carboxylic ester hydrolase</fullName>
        <ecNumber evidence="5">3.1.1.-</ecNumber>
    </recommendedName>
</protein>
<dbReference type="PANTHER" id="PTHR43142:SF1">
    <property type="entry name" value="CARBOXYLIC ESTER HYDROLASE"/>
    <property type="match status" value="1"/>
</dbReference>
<dbReference type="InterPro" id="IPR029058">
    <property type="entry name" value="AB_hydrolase_fold"/>
</dbReference>
<dbReference type="InterPro" id="IPR019819">
    <property type="entry name" value="Carboxylesterase_B_CS"/>
</dbReference>
<evidence type="ECO:0000256" key="1">
    <source>
        <dbReference type="ARBA" id="ARBA00005964"/>
    </source>
</evidence>
<dbReference type="Proteomes" id="UP000291343">
    <property type="component" value="Unassembled WGS sequence"/>
</dbReference>
<dbReference type="Pfam" id="PF00135">
    <property type="entry name" value="COesterase"/>
    <property type="match status" value="2"/>
</dbReference>
<feature type="domain" description="Carboxylesterase type B" evidence="6">
    <location>
        <begin position="192"/>
        <end position="580"/>
    </location>
</feature>
<dbReference type="SMR" id="A0A482XI92"/>
<dbReference type="PANTHER" id="PTHR43142">
    <property type="entry name" value="CARBOXYLIC ESTER HYDROLASE"/>
    <property type="match status" value="1"/>
</dbReference>
<keyword evidence="5" id="KW-0732">Signal</keyword>
<feature type="domain" description="Carboxylesterase type B" evidence="6">
    <location>
        <begin position="18"/>
        <end position="159"/>
    </location>
</feature>